<accession>A0AAN7SNU9</accession>
<reference evidence="3" key="1">
    <citation type="submission" date="2023-01" db="EMBL/GenBank/DDBJ databases">
        <title>Key to firefly adult light organ development and bioluminescence: homeobox transcription factors regulate luciferase expression and transportation to peroxisome.</title>
        <authorList>
            <person name="Fu X."/>
        </authorList>
    </citation>
    <scope>NUCLEOTIDE SEQUENCE [LARGE SCALE GENOMIC DNA]</scope>
</reference>
<evidence type="ECO:0000259" key="1">
    <source>
        <dbReference type="SMART" id="SM00587"/>
    </source>
</evidence>
<dbReference type="SMART" id="SM00587">
    <property type="entry name" value="CHK"/>
    <property type="match status" value="1"/>
</dbReference>
<proteinExistence type="predicted"/>
<evidence type="ECO:0000313" key="2">
    <source>
        <dbReference type="EMBL" id="KAK4874380.1"/>
    </source>
</evidence>
<dbReference type="InterPro" id="IPR015897">
    <property type="entry name" value="CHK_kinase-like"/>
</dbReference>
<name>A0AAN7SNU9_9COLE</name>
<evidence type="ECO:0000313" key="3">
    <source>
        <dbReference type="Proteomes" id="UP001353858"/>
    </source>
</evidence>
<dbReference type="SUPFAM" id="SSF56112">
    <property type="entry name" value="Protein kinase-like (PK-like)"/>
    <property type="match status" value="1"/>
</dbReference>
<dbReference type="PANTHER" id="PTHR11012:SF56">
    <property type="entry name" value="CHK KINASE-LIKE DOMAIN-CONTAINING PROTEIN-RELATED"/>
    <property type="match status" value="1"/>
</dbReference>
<feature type="domain" description="CHK kinase-like" evidence="1">
    <location>
        <begin position="125"/>
        <end position="311"/>
    </location>
</feature>
<dbReference type="PANTHER" id="PTHR11012">
    <property type="entry name" value="PROTEIN KINASE-LIKE DOMAIN-CONTAINING"/>
    <property type="match status" value="1"/>
</dbReference>
<dbReference type="InterPro" id="IPR004119">
    <property type="entry name" value="EcKL"/>
</dbReference>
<dbReference type="Pfam" id="PF02958">
    <property type="entry name" value="EcKL"/>
    <property type="match status" value="1"/>
</dbReference>
<dbReference type="AlphaFoldDB" id="A0AAN7SNU9"/>
<dbReference type="Proteomes" id="UP001353858">
    <property type="component" value="Unassembled WGS sequence"/>
</dbReference>
<comment type="caution">
    <text evidence="2">The sequence shown here is derived from an EMBL/GenBank/DDBJ whole genome shotgun (WGS) entry which is preliminary data.</text>
</comment>
<dbReference type="EMBL" id="JARPUR010000006">
    <property type="protein sequence ID" value="KAK4874380.1"/>
    <property type="molecule type" value="Genomic_DNA"/>
</dbReference>
<gene>
    <name evidence="2" type="ORF">RN001_013740</name>
</gene>
<sequence>MSITQDWFPKSLLNEIIKKQFNGDLEIVSTNMSYLLTPGENYTGELLKIEVSFSEKNRNTVQSLSMICKSLLDNEFVKQLNAESGFFDCELGIYSEVLPMMKKLEFSKKVAPTAYHTSSDLKKIIVVEDLVPLDYKMANRQEGLDLQHCLLAVEKLAYFHAASLALYEKDPKLIEQYNRGLFYKSSTLDKLITILFQETVNVCKREPSLHKYHKKITEDIKEKIYDSPKRDLKFNVLNHGDFWCNNFMFHYDSNGRVDDILFVDFQGSVFASPFLDIHYFIAASTNVEVKEKHINDILHYYYEAFVENAKILKLKSTVPNWTDFKKDFCNKAYIGFAVSCILLPIIKANKMNDASITNFLENGEEGSFRHHCFTNSAYIDIIKFVFPLYDNLEAFIN</sequence>
<dbReference type="Gene3D" id="3.90.1200.10">
    <property type="match status" value="1"/>
</dbReference>
<keyword evidence="3" id="KW-1185">Reference proteome</keyword>
<organism evidence="2 3">
    <name type="scientific">Aquatica leii</name>
    <dbReference type="NCBI Taxonomy" id="1421715"/>
    <lineage>
        <taxon>Eukaryota</taxon>
        <taxon>Metazoa</taxon>
        <taxon>Ecdysozoa</taxon>
        <taxon>Arthropoda</taxon>
        <taxon>Hexapoda</taxon>
        <taxon>Insecta</taxon>
        <taxon>Pterygota</taxon>
        <taxon>Neoptera</taxon>
        <taxon>Endopterygota</taxon>
        <taxon>Coleoptera</taxon>
        <taxon>Polyphaga</taxon>
        <taxon>Elateriformia</taxon>
        <taxon>Elateroidea</taxon>
        <taxon>Lampyridae</taxon>
        <taxon>Luciolinae</taxon>
        <taxon>Aquatica</taxon>
    </lineage>
</organism>
<dbReference type="InterPro" id="IPR011009">
    <property type="entry name" value="Kinase-like_dom_sf"/>
</dbReference>
<protein>
    <recommendedName>
        <fullName evidence="1">CHK kinase-like domain-containing protein</fullName>
    </recommendedName>
</protein>